<dbReference type="AlphaFoldDB" id="A0A2V1DDC8"/>
<dbReference type="GO" id="GO:0003941">
    <property type="term" value="F:L-serine ammonia-lyase activity"/>
    <property type="evidence" value="ECO:0007669"/>
    <property type="project" value="TreeGrafter"/>
</dbReference>
<evidence type="ECO:0000256" key="7">
    <source>
        <dbReference type="ARBA" id="ARBA00022898"/>
    </source>
</evidence>
<accession>A0A2V1DDC8</accession>
<dbReference type="Gene3D" id="3.40.50.1100">
    <property type="match status" value="2"/>
</dbReference>
<evidence type="ECO:0000313" key="11">
    <source>
        <dbReference type="Proteomes" id="UP000244855"/>
    </source>
</evidence>
<keyword evidence="8" id="KW-0456">Lyase</keyword>
<dbReference type="GO" id="GO:0005524">
    <property type="term" value="F:ATP binding"/>
    <property type="evidence" value="ECO:0007669"/>
    <property type="project" value="TreeGrafter"/>
</dbReference>
<dbReference type="GO" id="GO:0018114">
    <property type="term" value="F:threonine racemase activity"/>
    <property type="evidence" value="ECO:0007669"/>
    <property type="project" value="TreeGrafter"/>
</dbReference>
<reference evidence="10 11" key="1">
    <citation type="journal article" date="2018" name="Sci. Rep.">
        <title>Comparative genomics provides insights into the lifestyle and reveals functional heterogeneity of dark septate endophytic fungi.</title>
        <authorList>
            <person name="Knapp D.G."/>
            <person name="Nemeth J.B."/>
            <person name="Barry K."/>
            <person name="Hainaut M."/>
            <person name="Henrissat B."/>
            <person name="Johnson J."/>
            <person name="Kuo A."/>
            <person name="Lim J.H.P."/>
            <person name="Lipzen A."/>
            <person name="Nolan M."/>
            <person name="Ohm R.A."/>
            <person name="Tamas L."/>
            <person name="Grigoriev I.V."/>
            <person name="Spatafora J.W."/>
            <person name="Nagy L.G."/>
            <person name="Kovacs G.M."/>
        </authorList>
    </citation>
    <scope>NUCLEOTIDE SEQUENCE [LARGE SCALE GENOMIC DNA]</scope>
    <source>
        <strain evidence="10 11">DSE2036</strain>
    </source>
</reference>
<dbReference type="GO" id="GO:0008721">
    <property type="term" value="F:D-serine ammonia-lyase activity"/>
    <property type="evidence" value="ECO:0007669"/>
    <property type="project" value="TreeGrafter"/>
</dbReference>
<dbReference type="InterPro" id="IPR036052">
    <property type="entry name" value="TrpB-like_PALP_sf"/>
</dbReference>
<dbReference type="GO" id="GO:0006520">
    <property type="term" value="P:amino acid metabolic process"/>
    <property type="evidence" value="ECO:0007669"/>
    <property type="project" value="InterPro"/>
</dbReference>
<evidence type="ECO:0000256" key="3">
    <source>
        <dbReference type="ARBA" id="ARBA00001936"/>
    </source>
</evidence>
<proteinExistence type="inferred from homology"/>
<dbReference type="InterPro" id="IPR000634">
    <property type="entry name" value="Ser/Thr_deHydtase_PyrdxlP-BS"/>
</dbReference>
<evidence type="ECO:0000256" key="2">
    <source>
        <dbReference type="ARBA" id="ARBA00001933"/>
    </source>
</evidence>
<dbReference type="InterPro" id="IPR001926">
    <property type="entry name" value="TrpB-like_PALP"/>
</dbReference>
<dbReference type="Pfam" id="PF00291">
    <property type="entry name" value="PALP"/>
    <property type="match status" value="1"/>
</dbReference>
<evidence type="ECO:0000259" key="9">
    <source>
        <dbReference type="Pfam" id="PF00291"/>
    </source>
</evidence>
<gene>
    <name evidence="10" type="ORF">DM02DRAFT_659514</name>
</gene>
<evidence type="ECO:0000313" key="10">
    <source>
        <dbReference type="EMBL" id="PVH96092.1"/>
    </source>
</evidence>
<keyword evidence="6" id="KW-0460">Magnesium</keyword>
<dbReference type="STRING" id="97972.A0A2V1DDC8"/>
<dbReference type="EMBL" id="KZ805474">
    <property type="protein sequence ID" value="PVH96092.1"/>
    <property type="molecule type" value="Genomic_DNA"/>
</dbReference>
<dbReference type="FunFam" id="3.40.50.1100:FF:000005">
    <property type="entry name" value="Threonine dehydratase catabolic"/>
    <property type="match status" value="1"/>
</dbReference>
<evidence type="ECO:0000256" key="4">
    <source>
        <dbReference type="ARBA" id="ARBA00001946"/>
    </source>
</evidence>
<dbReference type="Proteomes" id="UP000244855">
    <property type="component" value="Unassembled WGS sequence"/>
</dbReference>
<evidence type="ECO:0000256" key="1">
    <source>
        <dbReference type="ARBA" id="ARBA00001913"/>
    </source>
</evidence>
<dbReference type="SUPFAM" id="SSF53686">
    <property type="entry name" value="Tryptophan synthase beta subunit-like PLP-dependent enzymes"/>
    <property type="match status" value="1"/>
</dbReference>
<evidence type="ECO:0000256" key="5">
    <source>
        <dbReference type="ARBA" id="ARBA00010869"/>
    </source>
</evidence>
<dbReference type="PANTHER" id="PTHR43050:SF1">
    <property type="entry name" value="SERINE RACEMASE"/>
    <property type="match status" value="1"/>
</dbReference>
<dbReference type="PANTHER" id="PTHR43050">
    <property type="entry name" value="SERINE / THREONINE RACEMASE FAMILY MEMBER"/>
    <property type="match status" value="1"/>
</dbReference>
<keyword evidence="7" id="KW-0663">Pyridoxal phosphate</keyword>
<comment type="similarity">
    <text evidence="5">Belongs to the serine/threonine dehydratase family.</text>
</comment>
<comment type="cofactor">
    <cofactor evidence="1">
        <name>Ca(2+)</name>
        <dbReference type="ChEBI" id="CHEBI:29108"/>
    </cofactor>
</comment>
<dbReference type="GO" id="GO:0000287">
    <property type="term" value="F:magnesium ion binding"/>
    <property type="evidence" value="ECO:0007669"/>
    <property type="project" value="TreeGrafter"/>
</dbReference>
<protein>
    <submittedName>
        <fullName evidence="10">Tryptophan synthase beta subunit-like PLP-dependent enzyme</fullName>
    </submittedName>
</protein>
<dbReference type="GO" id="GO:0030170">
    <property type="term" value="F:pyridoxal phosphate binding"/>
    <property type="evidence" value="ECO:0007669"/>
    <property type="project" value="InterPro"/>
</dbReference>
<evidence type="ECO:0000256" key="6">
    <source>
        <dbReference type="ARBA" id="ARBA00022842"/>
    </source>
</evidence>
<name>A0A2V1DDC8_9PLEO</name>
<organism evidence="10 11">
    <name type="scientific">Periconia macrospinosa</name>
    <dbReference type="NCBI Taxonomy" id="97972"/>
    <lineage>
        <taxon>Eukaryota</taxon>
        <taxon>Fungi</taxon>
        <taxon>Dikarya</taxon>
        <taxon>Ascomycota</taxon>
        <taxon>Pezizomycotina</taxon>
        <taxon>Dothideomycetes</taxon>
        <taxon>Pleosporomycetidae</taxon>
        <taxon>Pleosporales</taxon>
        <taxon>Massarineae</taxon>
        <taxon>Periconiaceae</taxon>
        <taxon>Periconia</taxon>
    </lineage>
</organism>
<evidence type="ECO:0000256" key="8">
    <source>
        <dbReference type="ARBA" id="ARBA00023239"/>
    </source>
</evidence>
<keyword evidence="11" id="KW-1185">Reference proteome</keyword>
<sequence length="352" mass="38100">MQPKILYSVGKIEEAAARISDAVLETPVFTSNRIDELVGLQTEGNDRTRVKLYFKCENLQSTGSFKIRGATNVLRCMPDEQLQRVIIVFSTGNHALAMSYAARKESKIRGFPVPATVVMPTCAPKIKIEGAERNGAIVILRGLTAADAAMVAHELHEKTGATIVPPADHHQVVLGQATTTLEFIRQIEASGKGPLDALLVSNSGGALVVGSGVVCMGQRTFVIATEPQCGGADLVQGRREGKRVEAINAGFTTIADGLRSTVAPSIWSLIQDHRYVHDVYAVSDAEIKRAMQLLIEEMKLLVEPCSAVPLAVALFNKEFHRTLTRDRSEWKIGIIITGGNTTLARVGELFSE</sequence>
<dbReference type="OrthoDB" id="271064at2759"/>
<comment type="cofactor">
    <cofactor evidence="3">
        <name>Mn(2+)</name>
        <dbReference type="ChEBI" id="CHEBI:29035"/>
    </cofactor>
</comment>
<comment type="cofactor">
    <cofactor evidence="4">
        <name>Mg(2+)</name>
        <dbReference type="ChEBI" id="CHEBI:18420"/>
    </cofactor>
</comment>
<comment type="cofactor">
    <cofactor evidence="2">
        <name>pyridoxal 5'-phosphate</name>
        <dbReference type="ChEBI" id="CHEBI:597326"/>
    </cofactor>
</comment>
<feature type="domain" description="Tryptophan synthase beta chain-like PALP" evidence="9">
    <location>
        <begin position="19"/>
        <end position="317"/>
    </location>
</feature>
<dbReference type="GO" id="GO:0030378">
    <property type="term" value="F:serine racemase activity"/>
    <property type="evidence" value="ECO:0007669"/>
    <property type="project" value="TreeGrafter"/>
</dbReference>
<dbReference type="PROSITE" id="PS00165">
    <property type="entry name" value="DEHYDRATASE_SER_THR"/>
    <property type="match status" value="1"/>
</dbReference>